<feature type="compositionally biased region" description="Basic and acidic residues" evidence="1">
    <location>
        <begin position="770"/>
        <end position="779"/>
    </location>
</feature>
<feature type="domain" description="DUF6589" evidence="2">
    <location>
        <begin position="384"/>
        <end position="764"/>
    </location>
</feature>
<evidence type="ECO:0000259" key="2">
    <source>
        <dbReference type="Pfam" id="PF20231"/>
    </source>
</evidence>
<dbReference type="VEuPathDB" id="FungiDB:PSHT_06193"/>
<evidence type="ECO:0000256" key="1">
    <source>
        <dbReference type="SAM" id="MobiDB-lite"/>
    </source>
</evidence>
<sequence>MGKTKKETGDDTDSRKALEICKNLQALKMTPKEFMITFLTSKNSDLASRRRLWTIDNGHVRSLHLVRCIRDRFEDTNNQRLERSAKGHWQSSQSVKPEFFSEAAKIGRESTLIKDEMPFLYGILMGMLEEGATPNIEEEEDTVNTPGDLLAPSEQAEGNPDRAEAEDLSEAPLGPSGTVHPPADAFEAQLLEGEGYTYIPELLGKDQRKRRFHHVTFATGRSLGISLLMLWHLTPQLAATICAQLLFTRNRRHNAFQLFNSLRFVPTGVTERVNDYLHKLGLTSSRQTAIEVLKTLSVCAQDDLKGVMSLTRSPDLGPFICLDNLDIEEKVHMASVENRTMMFHGTWGYVQLPCKSLLDTLDRSELNMAVYRNAIKDIPTMSINPNLFMPSPEAEDHYYSVWTSQIAQVMKDYIALPSHSDGAISTEPPVLDQISCEIPSIFMLKLMDESDNSAEGIGQVLESVQEQSGLSAQEFSSRLQPMDGDLGTIQNFNSIRDLRHPSAYSEHSFNNVIFQLGGSHTMWNIAQVILTTHFGDPSNEKDVGVWQYLEALGIPHEKVIQKKDFTLMLQQMELVHKATLYHCLRMVMKTEKHKVNLEREKIATGAWNSIILECYERFCSPRSRHEAAKESCPKLHNLLVRMQEFSTVVEANNAMKAGDIGRLINIWKMWSVMSQSLKGLTHYASYLPRLVLLLTEILPASLSKLLRHNMLFSPSGRPNHFVAKDRYLENMNYWLKFFFNRGGVGTEVQRLKNLFSLNIVLEKEAKEKGVEKSAGKEATCEEPQATLHNKSKGNSTEQAVVKSGKESAKEGSQANFEKIIDSYWTGLRSFGNEIRMKDPNLARLRLHFPKAAPDVVQENDQLEDEGSGTEL</sequence>
<name>A0A2S4VWE2_9BASI</name>
<dbReference type="AlphaFoldDB" id="A0A2S4VWE2"/>
<organism evidence="3 4">
    <name type="scientific">Puccinia striiformis</name>
    <dbReference type="NCBI Taxonomy" id="27350"/>
    <lineage>
        <taxon>Eukaryota</taxon>
        <taxon>Fungi</taxon>
        <taxon>Dikarya</taxon>
        <taxon>Basidiomycota</taxon>
        <taxon>Pucciniomycotina</taxon>
        <taxon>Pucciniomycetes</taxon>
        <taxon>Pucciniales</taxon>
        <taxon>Pucciniaceae</taxon>
        <taxon>Puccinia</taxon>
    </lineage>
</organism>
<evidence type="ECO:0000313" key="3">
    <source>
        <dbReference type="EMBL" id="POW13826.1"/>
    </source>
</evidence>
<dbReference type="VEuPathDB" id="FungiDB:PSHT_06192"/>
<proteinExistence type="predicted"/>
<feature type="region of interest" description="Disordered" evidence="1">
    <location>
        <begin position="852"/>
        <end position="871"/>
    </location>
</feature>
<keyword evidence="4" id="KW-1185">Reference proteome</keyword>
<comment type="caution">
    <text evidence="3">The sequence shown here is derived from an EMBL/GenBank/DDBJ whole genome shotgun (WGS) entry which is preliminary data.</text>
</comment>
<gene>
    <name evidence="3" type="ORF">PSTT_03483</name>
</gene>
<feature type="compositionally biased region" description="Polar residues" evidence="1">
    <location>
        <begin position="786"/>
        <end position="798"/>
    </location>
</feature>
<dbReference type="EMBL" id="PKSL01000022">
    <property type="protein sequence ID" value="POW13826.1"/>
    <property type="molecule type" value="Genomic_DNA"/>
</dbReference>
<evidence type="ECO:0000313" key="4">
    <source>
        <dbReference type="Proteomes" id="UP000239156"/>
    </source>
</evidence>
<protein>
    <recommendedName>
        <fullName evidence="2">DUF6589 domain-containing protein</fullName>
    </recommendedName>
</protein>
<accession>A0A2S4VWE2</accession>
<dbReference type="InterPro" id="IPR046496">
    <property type="entry name" value="DUF6589"/>
</dbReference>
<feature type="compositionally biased region" description="Acidic residues" evidence="1">
    <location>
        <begin position="860"/>
        <end position="871"/>
    </location>
</feature>
<dbReference type="VEuPathDB" id="FungiDB:PSTT_03483"/>
<dbReference type="VEuPathDB" id="FungiDB:PSHT_03199"/>
<feature type="region of interest" description="Disordered" evidence="1">
    <location>
        <begin position="770"/>
        <end position="808"/>
    </location>
</feature>
<reference evidence="3" key="1">
    <citation type="submission" date="2017-12" db="EMBL/GenBank/DDBJ databases">
        <title>Gene loss provides genomic basis for host adaptation in cereal stripe rust fungi.</title>
        <authorList>
            <person name="Xia C."/>
        </authorList>
    </citation>
    <scope>NUCLEOTIDE SEQUENCE [LARGE SCALE GENOMIC DNA]</scope>
    <source>
        <strain evidence="3">93-210</strain>
    </source>
</reference>
<feature type="region of interest" description="Disordered" evidence="1">
    <location>
        <begin position="138"/>
        <end position="178"/>
    </location>
</feature>
<dbReference type="Pfam" id="PF20231">
    <property type="entry name" value="DUF6589"/>
    <property type="match status" value="1"/>
</dbReference>
<dbReference type="Proteomes" id="UP000239156">
    <property type="component" value="Unassembled WGS sequence"/>
</dbReference>